<sequence>MKLLVATVLSIGLLAGCSQKTPELPQPTVVHPSWPDQIKPWNGHWTIVEVDGRPFVGMPYSDSQEFRIWLNDVLRYTKDANGMICYYRSELKEPKCVNSR</sequence>
<gene>
    <name evidence="1" type="ORF">KAALPHA_268</name>
</gene>
<dbReference type="Proteomes" id="UP000325316">
    <property type="component" value="Segment"/>
</dbReference>
<protein>
    <submittedName>
        <fullName evidence="1">Putative o-spanin</fullName>
    </submittedName>
</protein>
<accession>A0A5B9NL81</accession>
<dbReference type="EMBL" id="MN013084">
    <property type="protein sequence ID" value="QEG13286.1"/>
    <property type="molecule type" value="Genomic_DNA"/>
</dbReference>
<dbReference type="PROSITE" id="PS51257">
    <property type="entry name" value="PROKAR_LIPOPROTEIN"/>
    <property type="match status" value="1"/>
</dbReference>
<reference evidence="1 2" key="1">
    <citation type="submission" date="2019-04" db="EMBL/GenBank/DDBJ databases">
        <authorList>
            <person name="Anderson K.J."/>
            <person name="Thurgood T.L."/>
            <person name="Sharma R."/>
            <person name="Arens D.K."/>
            <person name="Kruger J.L."/>
            <person name="Thompson D.W."/>
            <person name="Casjens S."/>
            <person name="Grose J.H."/>
        </authorList>
    </citation>
    <scope>NUCLEOTIDE SEQUENCE [LARGE SCALE GENOMIC DNA]</scope>
</reference>
<proteinExistence type="predicted"/>
<name>A0A5B9NL81_9CAUD</name>
<evidence type="ECO:0000313" key="2">
    <source>
        <dbReference type="Proteomes" id="UP000325316"/>
    </source>
</evidence>
<evidence type="ECO:0000313" key="1">
    <source>
        <dbReference type="EMBL" id="QEG13286.1"/>
    </source>
</evidence>
<organism evidence="1 2">
    <name type="scientific">Klebsiella phage vB_KaeM_KaAlpha</name>
    <dbReference type="NCBI Taxonomy" id="2591367"/>
    <lineage>
        <taxon>Viruses</taxon>
        <taxon>Duplodnaviria</taxon>
        <taxon>Heunggongvirae</taxon>
        <taxon>Uroviricota</taxon>
        <taxon>Caudoviricetes</taxon>
        <taxon>Pantevenvirales</taxon>
        <taxon>Straboviridae</taxon>
        <taxon>Tevenvirinae</taxon>
        <taxon>Karamvirus</taxon>
        <taxon>Karamvirus pg7</taxon>
    </lineage>
</organism>